<dbReference type="EMBL" id="QRDZ01000024">
    <property type="protein sequence ID" value="RED64261.1"/>
    <property type="molecule type" value="Genomic_DNA"/>
</dbReference>
<keyword evidence="4" id="KW-1003">Cell membrane</keyword>
<evidence type="ECO:0000256" key="5">
    <source>
        <dbReference type="ARBA" id="ARBA00022692"/>
    </source>
</evidence>
<dbReference type="OrthoDB" id="9800498at2"/>
<dbReference type="PANTHER" id="PTHR34584:SF1">
    <property type="entry name" value="NA(+)_H(+) ANTIPORTER SUBUNIT E1"/>
    <property type="match status" value="1"/>
</dbReference>
<sequence>MTMQILLNLLIAVIWMLLHDVWNTLTFTIGFILGFFIIFWFRRFFPTPFYGRKLWAILKLMYLFGIDLILSSIVVIGQIIRPRLNIQPGIFKMRTKLKTDWELAMLVNLLTLTPGSVVMEIAPEEGILYVHAMDMKMSNSVIKTKNKLEDVIIEVMR</sequence>
<dbReference type="RefSeq" id="WP_116063503.1">
    <property type="nucleotide sequence ID" value="NZ_QRDZ01000024.1"/>
</dbReference>
<dbReference type="Proteomes" id="UP000256977">
    <property type="component" value="Unassembled WGS sequence"/>
</dbReference>
<protein>
    <submittedName>
        <fullName evidence="9">Multisubunit sodium/proton antiporter MrpE subunit</fullName>
    </submittedName>
</protein>
<dbReference type="Pfam" id="PF01899">
    <property type="entry name" value="MNHE"/>
    <property type="match status" value="1"/>
</dbReference>
<reference evidence="9 10" key="1">
    <citation type="submission" date="2018-07" db="EMBL/GenBank/DDBJ databases">
        <title>Genomic Encyclopedia of Type Strains, Phase III (KMG-III): the genomes of soil and plant-associated and newly described type strains.</title>
        <authorList>
            <person name="Whitman W."/>
        </authorList>
    </citation>
    <scope>NUCLEOTIDE SEQUENCE [LARGE SCALE GENOMIC DNA]</scope>
    <source>
        <strain evidence="9 10">CECT 7287</strain>
    </source>
</reference>
<keyword evidence="3" id="KW-0813">Transport</keyword>
<keyword evidence="6 8" id="KW-1133">Transmembrane helix</keyword>
<dbReference type="PIRSF" id="PIRSF019239">
    <property type="entry name" value="MrpE"/>
    <property type="match status" value="1"/>
</dbReference>
<keyword evidence="7 8" id="KW-0472">Membrane</keyword>
<dbReference type="GO" id="GO:0005886">
    <property type="term" value="C:plasma membrane"/>
    <property type="evidence" value="ECO:0007669"/>
    <property type="project" value="UniProtKB-SubCell"/>
</dbReference>
<evidence type="ECO:0000256" key="2">
    <source>
        <dbReference type="ARBA" id="ARBA00006228"/>
    </source>
</evidence>
<evidence type="ECO:0000313" key="9">
    <source>
        <dbReference type="EMBL" id="RED64261.1"/>
    </source>
</evidence>
<organism evidence="9 10">
    <name type="scientific">Cohnella phaseoli</name>
    <dbReference type="NCBI Taxonomy" id="456490"/>
    <lineage>
        <taxon>Bacteria</taxon>
        <taxon>Bacillati</taxon>
        <taxon>Bacillota</taxon>
        <taxon>Bacilli</taxon>
        <taxon>Bacillales</taxon>
        <taxon>Paenibacillaceae</taxon>
        <taxon>Cohnella</taxon>
    </lineage>
</organism>
<proteinExistence type="inferred from homology"/>
<evidence type="ECO:0000256" key="6">
    <source>
        <dbReference type="ARBA" id="ARBA00022989"/>
    </source>
</evidence>
<comment type="subcellular location">
    <subcellularLocation>
        <location evidence="1">Cell membrane</location>
        <topology evidence="1">Multi-pass membrane protein</topology>
    </subcellularLocation>
</comment>
<dbReference type="InterPro" id="IPR002758">
    <property type="entry name" value="Cation_antiport_E"/>
</dbReference>
<evidence type="ECO:0000256" key="1">
    <source>
        <dbReference type="ARBA" id="ARBA00004651"/>
    </source>
</evidence>
<evidence type="ECO:0000256" key="4">
    <source>
        <dbReference type="ARBA" id="ARBA00022475"/>
    </source>
</evidence>
<feature type="transmembrane region" description="Helical" evidence="8">
    <location>
        <begin position="61"/>
        <end position="80"/>
    </location>
</feature>
<evidence type="ECO:0000256" key="3">
    <source>
        <dbReference type="ARBA" id="ARBA00022449"/>
    </source>
</evidence>
<dbReference type="GO" id="GO:0015297">
    <property type="term" value="F:antiporter activity"/>
    <property type="evidence" value="ECO:0007669"/>
    <property type="project" value="UniProtKB-KW"/>
</dbReference>
<gene>
    <name evidence="9" type="ORF">DFP98_12474</name>
</gene>
<dbReference type="PANTHER" id="PTHR34584">
    <property type="entry name" value="NA(+)/H(+) ANTIPORTER SUBUNIT E1"/>
    <property type="match status" value="1"/>
</dbReference>
<feature type="transmembrane region" description="Helical" evidence="8">
    <location>
        <begin position="21"/>
        <end position="41"/>
    </location>
</feature>
<keyword evidence="5 8" id="KW-0812">Transmembrane</keyword>
<accession>A0A3D9IR54</accession>
<dbReference type="GO" id="GO:0008324">
    <property type="term" value="F:monoatomic cation transmembrane transporter activity"/>
    <property type="evidence" value="ECO:0007669"/>
    <property type="project" value="InterPro"/>
</dbReference>
<evidence type="ECO:0000256" key="8">
    <source>
        <dbReference type="SAM" id="Phobius"/>
    </source>
</evidence>
<evidence type="ECO:0000256" key="7">
    <source>
        <dbReference type="ARBA" id="ARBA00023136"/>
    </source>
</evidence>
<comment type="caution">
    <text evidence="9">The sequence shown here is derived from an EMBL/GenBank/DDBJ whole genome shotgun (WGS) entry which is preliminary data.</text>
</comment>
<name>A0A3D9IR54_9BACL</name>
<keyword evidence="3" id="KW-0050">Antiport</keyword>
<comment type="similarity">
    <text evidence="2">Belongs to the CPA3 antiporters (TC 2.A.63) subunit E family.</text>
</comment>
<dbReference type="AlphaFoldDB" id="A0A3D9IR54"/>
<keyword evidence="10" id="KW-1185">Reference proteome</keyword>
<evidence type="ECO:0000313" key="10">
    <source>
        <dbReference type="Proteomes" id="UP000256977"/>
    </source>
</evidence>